<evidence type="ECO:0000256" key="1">
    <source>
        <dbReference type="ARBA" id="ARBA00001928"/>
    </source>
</evidence>
<organism evidence="9">
    <name type="scientific">viral metagenome</name>
    <dbReference type="NCBI Taxonomy" id="1070528"/>
    <lineage>
        <taxon>unclassified sequences</taxon>
        <taxon>metagenomes</taxon>
        <taxon>organismal metagenomes</taxon>
    </lineage>
</organism>
<dbReference type="InterPro" id="IPR003826">
    <property type="entry name" value="AdoMetDC_fam_prok"/>
</dbReference>
<accession>A0A6C0HJI2</accession>
<keyword evidence="5" id="KW-0865">Zymogen</keyword>
<keyword evidence="6" id="KW-0456">Lyase</keyword>
<sequence length="119" mass="13527">MSTLSIGRPIGIHLLVNVYDVPNTAHLEYLSHGRPLLDNIVNQIGLHVMSQTGHQFPPVGYSYAYVLSESHFTIHTYPELGSCYIDIFCCHPDFNPIRAIDCITRVFGTTHIRYQIVER</sequence>
<reference evidence="9" key="1">
    <citation type="journal article" date="2020" name="Nature">
        <title>Giant virus diversity and host interactions through global metagenomics.</title>
        <authorList>
            <person name="Schulz F."/>
            <person name="Roux S."/>
            <person name="Paez-Espino D."/>
            <person name="Jungbluth S."/>
            <person name="Walsh D.A."/>
            <person name="Denef V.J."/>
            <person name="McMahon K.D."/>
            <person name="Konstantinidis K.T."/>
            <person name="Eloe-Fadrosh E.A."/>
            <person name="Kyrpides N.C."/>
            <person name="Woyke T."/>
        </authorList>
    </citation>
    <scope>NUCLEOTIDE SEQUENCE</scope>
    <source>
        <strain evidence="9">GVMAG-M-3300023184-121</strain>
    </source>
</reference>
<evidence type="ECO:0000256" key="4">
    <source>
        <dbReference type="ARBA" id="ARBA00023115"/>
    </source>
</evidence>
<evidence type="ECO:0000256" key="3">
    <source>
        <dbReference type="ARBA" id="ARBA00022813"/>
    </source>
</evidence>
<dbReference type="Gene3D" id="3.60.90.10">
    <property type="entry name" value="S-adenosylmethionine decarboxylase"/>
    <property type="match status" value="1"/>
</dbReference>
<dbReference type="GO" id="GO:0004014">
    <property type="term" value="F:adenosylmethionine decarboxylase activity"/>
    <property type="evidence" value="ECO:0007669"/>
    <property type="project" value="InterPro"/>
</dbReference>
<dbReference type="EMBL" id="MN739974">
    <property type="protein sequence ID" value="QHT80594.1"/>
    <property type="molecule type" value="Genomic_DNA"/>
</dbReference>
<dbReference type="GO" id="GO:0005829">
    <property type="term" value="C:cytosol"/>
    <property type="evidence" value="ECO:0007669"/>
    <property type="project" value="TreeGrafter"/>
</dbReference>
<dbReference type="AlphaFoldDB" id="A0A6C0HJI2"/>
<evidence type="ECO:0000256" key="5">
    <source>
        <dbReference type="ARBA" id="ARBA00023145"/>
    </source>
</evidence>
<name>A0A6C0HJI2_9ZZZZ</name>
<keyword evidence="2" id="KW-0210">Decarboxylase</keyword>
<evidence type="ECO:0000256" key="7">
    <source>
        <dbReference type="ARBA" id="ARBA00023270"/>
    </source>
</evidence>
<evidence type="ECO:0000256" key="6">
    <source>
        <dbReference type="ARBA" id="ARBA00023239"/>
    </source>
</evidence>
<dbReference type="GO" id="GO:0008295">
    <property type="term" value="P:spermidine biosynthetic process"/>
    <property type="evidence" value="ECO:0007669"/>
    <property type="project" value="InterPro"/>
</dbReference>
<dbReference type="PANTHER" id="PTHR33866">
    <property type="entry name" value="S-ADENOSYLMETHIONINE DECARBOXYLASE PROENZYME"/>
    <property type="match status" value="1"/>
</dbReference>
<dbReference type="InterPro" id="IPR016067">
    <property type="entry name" value="S-AdoMet_deCO2ase_core"/>
</dbReference>
<keyword evidence="3" id="KW-0068">Autocatalytic cleavage</keyword>
<evidence type="ECO:0000256" key="8">
    <source>
        <dbReference type="ARBA" id="ARBA00023317"/>
    </source>
</evidence>
<keyword evidence="4" id="KW-0620">Polyamine biosynthesis</keyword>
<comment type="cofactor">
    <cofactor evidence="1">
        <name>pyruvate</name>
        <dbReference type="ChEBI" id="CHEBI:15361"/>
    </cofactor>
</comment>
<evidence type="ECO:0008006" key="10">
    <source>
        <dbReference type="Google" id="ProtNLM"/>
    </source>
</evidence>
<evidence type="ECO:0000256" key="2">
    <source>
        <dbReference type="ARBA" id="ARBA00022793"/>
    </source>
</evidence>
<dbReference type="PANTHER" id="PTHR33866:SF2">
    <property type="entry name" value="S-ADENOSYLMETHIONINE DECARBOXYLASE PROENZYME"/>
    <property type="match status" value="1"/>
</dbReference>
<dbReference type="SUPFAM" id="SSF56276">
    <property type="entry name" value="S-adenosylmethionine decarboxylase"/>
    <property type="match status" value="1"/>
</dbReference>
<protein>
    <recommendedName>
        <fullName evidence="10">S-adenosylmethionine decarboxylase</fullName>
    </recommendedName>
</protein>
<evidence type="ECO:0000313" key="9">
    <source>
        <dbReference type="EMBL" id="QHT80594.1"/>
    </source>
</evidence>
<keyword evidence="7" id="KW-0704">Schiff base</keyword>
<keyword evidence="8" id="KW-0670">Pyruvate</keyword>
<dbReference type="Pfam" id="PF02675">
    <property type="entry name" value="AdoMet_dc"/>
    <property type="match status" value="1"/>
</dbReference>
<proteinExistence type="predicted"/>